<gene>
    <name evidence="2" type="ORF">BI364_08440</name>
</gene>
<sequence length="116" mass="12097">MSAVVLPALTAGDGFAVDRALLATTPSPVPTAATRGSLIPRPSIIIAFAHRCFVVGVFYRVIGIRLAFRGSFGGFRIIIFAGFSALTGFAVASTSPVRTSAAGARPWCLRLFLRGG</sequence>
<feature type="transmembrane region" description="Helical" evidence="1">
    <location>
        <begin position="44"/>
        <end position="62"/>
    </location>
</feature>
<dbReference type="KEGG" id="aprs:BI364_08440"/>
<reference evidence="3" key="1">
    <citation type="submission" date="2016-09" db="EMBL/GenBank/DDBJ databases">
        <title>Acidihalobacter prosperus F5.</title>
        <authorList>
            <person name="Khaleque H.N."/>
            <person name="Ramsay J.P."/>
            <person name="Kaksonen A.H."/>
            <person name="Boxall N.J."/>
            <person name="Watkin E.L.J."/>
        </authorList>
    </citation>
    <scope>NUCLEOTIDE SEQUENCE [LARGE SCALE GENOMIC DNA]</scope>
    <source>
        <strain evidence="3">F5</strain>
    </source>
</reference>
<keyword evidence="3" id="KW-1185">Reference proteome</keyword>
<keyword evidence="1" id="KW-1133">Transmembrane helix</keyword>
<dbReference type="EMBL" id="CP017415">
    <property type="protein sequence ID" value="AOU97990.1"/>
    <property type="molecule type" value="Genomic_DNA"/>
</dbReference>
<evidence type="ECO:0000313" key="3">
    <source>
        <dbReference type="Proteomes" id="UP000095401"/>
    </source>
</evidence>
<keyword evidence="1" id="KW-0812">Transmembrane</keyword>
<evidence type="ECO:0000313" key="2">
    <source>
        <dbReference type="EMBL" id="AOU97990.1"/>
    </source>
</evidence>
<keyword evidence="1" id="KW-0472">Membrane</keyword>
<dbReference type="AlphaFoldDB" id="A0A1D8IND7"/>
<organism evidence="2 3">
    <name type="scientific">Acidihalobacter yilgarnensis</name>
    <dbReference type="NCBI Taxonomy" id="2819280"/>
    <lineage>
        <taxon>Bacteria</taxon>
        <taxon>Pseudomonadati</taxon>
        <taxon>Pseudomonadota</taxon>
        <taxon>Gammaproteobacteria</taxon>
        <taxon>Chromatiales</taxon>
        <taxon>Ectothiorhodospiraceae</taxon>
        <taxon>Acidihalobacter</taxon>
    </lineage>
</organism>
<proteinExistence type="predicted"/>
<name>A0A1D8IND7_9GAMM</name>
<dbReference type="Proteomes" id="UP000095401">
    <property type="component" value="Chromosome"/>
</dbReference>
<accession>A0A1D8IND7</accession>
<feature type="transmembrane region" description="Helical" evidence="1">
    <location>
        <begin position="74"/>
        <end position="92"/>
    </location>
</feature>
<evidence type="ECO:0000256" key="1">
    <source>
        <dbReference type="SAM" id="Phobius"/>
    </source>
</evidence>
<protein>
    <submittedName>
        <fullName evidence="2">Uncharacterized protein</fullName>
    </submittedName>
</protein>